<keyword evidence="2" id="KW-1185">Reference proteome</keyword>
<dbReference type="AlphaFoldDB" id="A0AAW0CC22"/>
<evidence type="ECO:0000313" key="2">
    <source>
        <dbReference type="Proteomes" id="UP001383192"/>
    </source>
</evidence>
<protein>
    <submittedName>
        <fullName evidence="1">Uncharacterized protein</fullName>
    </submittedName>
</protein>
<gene>
    <name evidence="1" type="ORF">VNI00_011681</name>
</gene>
<evidence type="ECO:0000313" key="1">
    <source>
        <dbReference type="EMBL" id="KAK7036484.1"/>
    </source>
</evidence>
<accession>A0AAW0CC22</accession>
<dbReference type="EMBL" id="JAYKXP010000051">
    <property type="protein sequence ID" value="KAK7036484.1"/>
    <property type="molecule type" value="Genomic_DNA"/>
</dbReference>
<reference evidence="1 2" key="1">
    <citation type="submission" date="2024-01" db="EMBL/GenBank/DDBJ databases">
        <title>A draft genome for a cacao thread blight-causing isolate of Paramarasmius palmivorus.</title>
        <authorList>
            <person name="Baruah I.K."/>
            <person name="Bukari Y."/>
            <person name="Amoako-Attah I."/>
            <person name="Meinhardt L.W."/>
            <person name="Bailey B.A."/>
            <person name="Cohen S.P."/>
        </authorList>
    </citation>
    <scope>NUCLEOTIDE SEQUENCE [LARGE SCALE GENOMIC DNA]</scope>
    <source>
        <strain evidence="1 2">GH-12</strain>
    </source>
</reference>
<dbReference type="Proteomes" id="UP001383192">
    <property type="component" value="Unassembled WGS sequence"/>
</dbReference>
<sequence>MEEVGTSENTEATSSIYTFTPRNLTLQLSIGRKHNAWYIIFARRYRTADSREICRLDQPSLRFRHRKNGSRFTFNPKAFTGWEPPGERLLEYLLSVDPAILKVVSRDADDDSPTEVEILIPEHRLAHWCERCHRWETIKDQGDGRWRAYRYAGYLCPSCFRKDSFFFRLLRLVAHAFMSKISTRFRTDASLP</sequence>
<organism evidence="1 2">
    <name type="scientific">Paramarasmius palmivorus</name>
    <dbReference type="NCBI Taxonomy" id="297713"/>
    <lineage>
        <taxon>Eukaryota</taxon>
        <taxon>Fungi</taxon>
        <taxon>Dikarya</taxon>
        <taxon>Basidiomycota</taxon>
        <taxon>Agaricomycotina</taxon>
        <taxon>Agaricomycetes</taxon>
        <taxon>Agaricomycetidae</taxon>
        <taxon>Agaricales</taxon>
        <taxon>Marasmiineae</taxon>
        <taxon>Marasmiaceae</taxon>
        <taxon>Paramarasmius</taxon>
    </lineage>
</organism>
<name>A0AAW0CC22_9AGAR</name>
<proteinExistence type="predicted"/>
<comment type="caution">
    <text evidence="1">The sequence shown here is derived from an EMBL/GenBank/DDBJ whole genome shotgun (WGS) entry which is preliminary data.</text>
</comment>